<dbReference type="EMBL" id="CADCSZ010000064">
    <property type="protein sequence ID" value="CAA9228872.1"/>
    <property type="molecule type" value="Genomic_DNA"/>
</dbReference>
<protein>
    <submittedName>
        <fullName evidence="2">High-affinity branched-chain amino acid transport system permease protein LivH</fullName>
    </submittedName>
</protein>
<feature type="transmembrane region" description="Helical" evidence="1">
    <location>
        <begin position="12"/>
        <end position="31"/>
    </location>
</feature>
<proteinExistence type="predicted"/>
<evidence type="ECO:0000313" key="2">
    <source>
        <dbReference type="EMBL" id="CAA9228872.1"/>
    </source>
</evidence>
<accession>A0A6J4HQ36</accession>
<evidence type="ECO:0000256" key="1">
    <source>
        <dbReference type="SAM" id="Phobius"/>
    </source>
</evidence>
<feature type="non-terminal residue" evidence="2">
    <location>
        <position position="32"/>
    </location>
</feature>
<gene>
    <name evidence="2" type="ORF">AVDCRST_MAG76-1121</name>
</gene>
<keyword evidence="1" id="KW-0472">Membrane</keyword>
<sequence>MALGFVVIYKSTGVINFAQGGLLLIGMYLTYN</sequence>
<name>A0A6J4HQ36_9ACTN</name>
<dbReference type="AlphaFoldDB" id="A0A6J4HQ36"/>
<reference evidence="2" key="1">
    <citation type="submission" date="2020-02" db="EMBL/GenBank/DDBJ databases">
        <authorList>
            <person name="Meier V. D."/>
        </authorList>
    </citation>
    <scope>NUCLEOTIDE SEQUENCE</scope>
    <source>
        <strain evidence="2">AVDCRST_MAG76</strain>
    </source>
</reference>
<keyword evidence="1" id="KW-1133">Transmembrane helix</keyword>
<organism evidence="2">
    <name type="scientific">uncultured Acidimicrobiales bacterium</name>
    <dbReference type="NCBI Taxonomy" id="310071"/>
    <lineage>
        <taxon>Bacteria</taxon>
        <taxon>Bacillati</taxon>
        <taxon>Actinomycetota</taxon>
        <taxon>Acidimicrobiia</taxon>
        <taxon>Acidimicrobiales</taxon>
        <taxon>environmental samples</taxon>
    </lineage>
</organism>
<keyword evidence="1" id="KW-0812">Transmembrane</keyword>